<dbReference type="Proteomes" id="UP000326678">
    <property type="component" value="Chromosome Gxm1"/>
</dbReference>
<reference evidence="1 2" key="1">
    <citation type="submission" date="2019-10" db="EMBL/GenBank/DDBJ databases">
        <title>Genomic and transcriptomic insights into the perfect genentic adaptation of a filamentous nitrogen-fixing cyanobacterium to rice fields.</title>
        <authorList>
            <person name="Chen Z."/>
        </authorList>
    </citation>
    <scope>NUCLEOTIDE SEQUENCE [LARGE SCALE GENOMIC DNA]</scope>
    <source>
        <strain evidence="1">CCNUC1</strain>
    </source>
</reference>
<proteinExistence type="predicted"/>
<gene>
    <name evidence="1" type="ORF">GXM_01006</name>
</gene>
<evidence type="ECO:0000313" key="2">
    <source>
        <dbReference type="Proteomes" id="UP000326678"/>
    </source>
</evidence>
<keyword evidence="2" id="KW-1185">Reference proteome</keyword>
<dbReference type="EMBL" id="CP045226">
    <property type="protein sequence ID" value="QFS43533.1"/>
    <property type="molecule type" value="Genomic_DNA"/>
</dbReference>
<accession>A0A5P8VT15</accession>
<dbReference type="KEGG" id="nsh:GXM_01006"/>
<sequence>MRQLAKEIGVNKNTACYMIERIRKVIKENPEFLHSLIKNYKV</sequence>
<organism evidence="1 2">
    <name type="scientific">Nostoc sphaeroides CCNUC1</name>
    <dbReference type="NCBI Taxonomy" id="2653204"/>
    <lineage>
        <taxon>Bacteria</taxon>
        <taxon>Bacillati</taxon>
        <taxon>Cyanobacteriota</taxon>
        <taxon>Cyanophyceae</taxon>
        <taxon>Nostocales</taxon>
        <taxon>Nostocaceae</taxon>
        <taxon>Nostoc</taxon>
    </lineage>
</organism>
<dbReference type="AlphaFoldDB" id="A0A5P8VT15"/>
<protein>
    <submittedName>
        <fullName evidence="1">Transposase</fullName>
    </submittedName>
</protein>
<evidence type="ECO:0000313" key="1">
    <source>
        <dbReference type="EMBL" id="QFS43533.1"/>
    </source>
</evidence>
<name>A0A5P8VT15_9NOSO</name>